<dbReference type="OrthoDB" id="140537at2"/>
<sequence length="399" mass="42766">MHKRKLWRSMIGGGQHSLLLPALLILCVLGLVGCGTTDTTSDNASTLTPLPTPTAGPSQPATLKVIHMVDAKTGWALTQDGHVLHTTNGTDQWRDSSPTVREPVPVFGVATFLDAENAWIAGRVNDKVSIWRTYTGGEVWLESPLPINGQDVVNINFIDPQNGWLLLKATNSTDTNNPVMVFSTLDGGQDWNQINNADQQDKTSANMLPTSGDKTGLSFNNSNQGWITGTTPGSKAPLFYQSKDGGNTWNSQALTAPNDSTIRTFPPIFFNQKDGVMAAELTDNSHAAIIYTTHDGGTSWSNNGSTSSITSVVSFINANQGWATGSDNKGGTIYSTRDSGKTWDRLSQLGSNVVNITTLQFISATNGWAIGNTKADTTQLYQTTDGGKSWSPITTTSHS</sequence>
<dbReference type="InterPro" id="IPR015943">
    <property type="entry name" value="WD40/YVTN_repeat-like_dom_sf"/>
</dbReference>
<proteinExistence type="predicted"/>
<keyword evidence="4" id="KW-1185">Reference proteome</keyword>
<accession>A0A402B6E7</accession>
<dbReference type="RefSeq" id="WP_126627323.1">
    <property type="nucleotide sequence ID" value="NZ_BIFT01000001.1"/>
</dbReference>
<keyword evidence="1" id="KW-0677">Repeat</keyword>
<name>A0A402B6E7_9CHLR</name>
<dbReference type="InterPro" id="IPR031778">
    <property type="entry name" value="Sortilin_N"/>
</dbReference>
<comment type="caution">
    <text evidence="3">The sequence shown here is derived from an EMBL/GenBank/DDBJ whole genome shotgun (WGS) entry which is preliminary data.</text>
</comment>
<dbReference type="CDD" id="cd15482">
    <property type="entry name" value="Sialidase_non-viral"/>
    <property type="match status" value="1"/>
</dbReference>
<organism evidence="3 4">
    <name type="scientific">Dictyobacter alpinus</name>
    <dbReference type="NCBI Taxonomy" id="2014873"/>
    <lineage>
        <taxon>Bacteria</taxon>
        <taxon>Bacillati</taxon>
        <taxon>Chloroflexota</taxon>
        <taxon>Ktedonobacteria</taxon>
        <taxon>Ktedonobacterales</taxon>
        <taxon>Dictyobacteraceae</taxon>
        <taxon>Dictyobacter</taxon>
    </lineage>
</organism>
<dbReference type="PANTHER" id="PTHR47199">
    <property type="entry name" value="PHOTOSYSTEM II STABILITY/ASSEMBLY FACTOR HCF136, CHLOROPLASTIC"/>
    <property type="match status" value="1"/>
</dbReference>
<dbReference type="PROSITE" id="PS51257">
    <property type="entry name" value="PROKAR_LIPOPROTEIN"/>
    <property type="match status" value="1"/>
</dbReference>
<gene>
    <name evidence="3" type="ORF">KDA_23990</name>
</gene>
<protein>
    <recommendedName>
        <fullName evidence="2">Sortilin N-terminal domain-containing protein</fullName>
    </recommendedName>
</protein>
<dbReference type="EMBL" id="BIFT01000001">
    <property type="protein sequence ID" value="GCE26915.1"/>
    <property type="molecule type" value="Genomic_DNA"/>
</dbReference>
<dbReference type="Gene3D" id="2.130.10.10">
    <property type="entry name" value="YVTN repeat-like/Quinoprotein amine dehydrogenase"/>
    <property type="match status" value="2"/>
</dbReference>
<evidence type="ECO:0000256" key="1">
    <source>
        <dbReference type="ARBA" id="ARBA00022737"/>
    </source>
</evidence>
<dbReference type="Pfam" id="PF15902">
    <property type="entry name" value="Sortilin-Vps10"/>
    <property type="match status" value="1"/>
</dbReference>
<feature type="domain" description="Sortilin N-terminal" evidence="2">
    <location>
        <begin position="290"/>
        <end position="396"/>
    </location>
</feature>
<dbReference type="Proteomes" id="UP000287171">
    <property type="component" value="Unassembled WGS sequence"/>
</dbReference>
<dbReference type="AlphaFoldDB" id="A0A402B6E7"/>
<reference evidence="4" key="1">
    <citation type="submission" date="2018-12" db="EMBL/GenBank/DDBJ databases">
        <title>Tengunoibacter tsumagoiensis gen. nov., sp. nov., Dictyobacter kobayashii sp. nov., D. alpinus sp. nov., and D. joshuensis sp. nov. and description of Dictyobacteraceae fam. nov. within the order Ktedonobacterales isolated from Tengu-no-mugimeshi.</title>
        <authorList>
            <person name="Wang C.M."/>
            <person name="Zheng Y."/>
            <person name="Sakai Y."/>
            <person name="Toyoda A."/>
            <person name="Minakuchi Y."/>
            <person name="Abe K."/>
            <person name="Yokota A."/>
            <person name="Yabe S."/>
        </authorList>
    </citation>
    <scope>NUCLEOTIDE SEQUENCE [LARGE SCALE GENOMIC DNA]</scope>
    <source>
        <strain evidence="4">Uno16</strain>
    </source>
</reference>
<evidence type="ECO:0000313" key="3">
    <source>
        <dbReference type="EMBL" id="GCE26915.1"/>
    </source>
</evidence>
<evidence type="ECO:0000313" key="4">
    <source>
        <dbReference type="Proteomes" id="UP000287171"/>
    </source>
</evidence>
<dbReference type="SUPFAM" id="SSF110296">
    <property type="entry name" value="Oligoxyloglucan reducing end-specific cellobiohydrolase"/>
    <property type="match status" value="1"/>
</dbReference>
<evidence type="ECO:0000259" key="2">
    <source>
        <dbReference type="Pfam" id="PF15902"/>
    </source>
</evidence>
<dbReference type="PANTHER" id="PTHR47199:SF2">
    <property type="entry name" value="PHOTOSYSTEM II STABILITY_ASSEMBLY FACTOR HCF136, CHLOROPLASTIC"/>
    <property type="match status" value="1"/>
</dbReference>